<feature type="transmembrane region" description="Helical" evidence="7">
    <location>
        <begin position="20"/>
        <end position="42"/>
    </location>
</feature>
<keyword evidence="5 7" id="KW-1133">Transmembrane helix</keyword>
<proteinExistence type="inferred from homology"/>
<dbReference type="InterPro" id="IPR003838">
    <property type="entry name" value="ABC3_permease_C"/>
</dbReference>
<dbReference type="GO" id="GO:0098797">
    <property type="term" value="C:plasma membrane protein complex"/>
    <property type="evidence" value="ECO:0007669"/>
    <property type="project" value="TreeGrafter"/>
</dbReference>
<dbReference type="Pfam" id="PF02687">
    <property type="entry name" value="FtsX"/>
    <property type="match status" value="1"/>
</dbReference>
<evidence type="ECO:0000259" key="9">
    <source>
        <dbReference type="Pfam" id="PF12704"/>
    </source>
</evidence>
<dbReference type="RefSeq" id="WP_144306564.1">
    <property type="nucleotide sequence ID" value="NZ_QMIF01000013.1"/>
</dbReference>
<keyword evidence="3" id="KW-1003">Cell membrane</keyword>
<dbReference type="PANTHER" id="PTHR30489">
    <property type="entry name" value="LIPOPROTEIN-RELEASING SYSTEM TRANSMEMBRANE PROTEIN LOLE"/>
    <property type="match status" value="1"/>
</dbReference>
<evidence type="ECO:0000256" key="3">
    <source>
        <dbReference type="ARBA" id="ARBA00022475"/>
    </source>
</evidence>
<dbReference type="OrthoDB" id="9809768at2"/>
<dbReference type="Pfam" id="PF12704">
    <property type="entry name" value="MacB_PCD"/>
    <property type="match status" value="1"/>
</dbReference>
<evidence type="ECO:0000256" key="1">
    <source>
        <dbReference type="ARBA" id="ARBA00004651"/>
    </source>
</evidence>
<comment type="subcellular location">
    <subcellularLocation>
        <location evidence="1">Cell membrane</location>
        <topology evidence="1">Multi-pass membrane protein</topology>
    </subcellularLocation>
</comment>
<evidence type="ECO:0000313" key="10">
    <source>
        <dbReference type="EMBL" id="TVM31878.1"/>
    </source>
</evidence>
<evidence type="ECO:0000256" key="7">
    <source>
        <dbReference type="SAM" id="Phobius"/>
    </source>
</evidence>
<accession>A0A6P1ZEA2</accession>
<evidence type="ECO:0000256" key="6">
    <source>
        <dbReference type="ARBA" id="ARBA00023136"/>
    </source>
</evidence>
<organism evidence="10 11">
    <name type="scientific">Oceanidesulfovibrio marinus</name>
    <dbReference type="NCBI Taxonomy" id="370038"/>
    <lineage>
        <taxon>Bacteria</taxon>
        <taxon>Pseudomonadati</taxon>
        <taxon>Thermodesulfobacteriota</taxon>
        <taxon>Desulfovibrionia</taxon>
        <taxon>Desulfovibrionales</taxon>
        <taxon>Desulfovibrionaceae</taxon>
        <taxon>Oceanidesulfovibrio</taxon>
    </lineage>
</organism>
<dbReference type="EMBL" id="QMIF01000013">
    <property type="protein sequence ID" value="TVM31878.1"/>
    <property type="molecule type" value="Genomic_DNA"/>
</dbReference>
<gene>
    <name evidence="10" type="ORF">DQK91_16865</name>
</gene>
<reference evidence="10 11" key="1">
    <citation type="submission" date="2018-06" db="EMBL/GenBank/DDBJ databases">
        <title>Complete genome of Desulfovibrio marinus P48SEP.</title>
        <authorList>
            <person name="Crispim J.S."/>
            <person name="Vidigal P.M.P."/>
            <person name="Silva L.C.F."/>
            <person name="Araujo L.C."/>
            <person name="Laguardia C.N."/>
            <person name="Dias R.S."/>
            <person name="Sousa M.P."/>
            <person name="Paula S.O."/>
            <person name="Silva C."/>
        </authorList>
    </citation>
    <scope>NUCLEOTIDE SEQUENCE [LARGE SCALE GENOMIC DNA]</scope>
    <source>
        <strain evidence="10 11">P48SEP</strain>
    </source>
</reference>
<evidence type="ECO:0000259" key="8">
    <source>
        <dbReference type="Pfam" id="PF02687"/>
    </source>
</evidence>
<feature type="transmembrane region" description="Helical" evidence="7">
    <location>
        <begin position="368"/>
        <end position="395"/>
    </location>
</feature>
<dbReference type="GO" id="GO:0044874">
    <property type="term" value="P:lipoprotein localization to outer membrane"/>
    <property type="evidence" value="ECO:0007669"/>
    <property type="project" value="TreeGrafter"/>
</dbReference>
<dbReference type="AlphaFoldDB" id="A0A6P1ZEA2"/>
<keyword evidence="6 7" id="KW-0472">Membrane</keyword>
<comment type="similarity">
    <text evidence="2">Belongs to the ABC-4 integral membrane protein family. LolC/E subfamily.</text>
</comment>
<dbReference type="PANTHER" id="PTHR30489:SF0">
    <property type="entry name" value="LIPOPROTEIN-RELEASING SYSTEM TRANSMEMBRANE PROTEIN LOLE"/>
    <property type="match status" value="1"/>
</dbReference>
<keyword evidence="4 7" id="KW-0812">Transmembrane</keyword>
<feature type="domain" description="ABC3 transporter permease C-terminal" evidence="8">
    <location>
        <begin position="278"/>
        <end position="405"/>
    </location>
</feature>
<sequence>MFFQMAWRNLWRNPKRTFVLLAAILVGVWSLIFFTAFMMGMLDSMMHNAINTLTGHIQVHAQGFRDDPVIQNAMPDGAPVENALRETLPQGSHWTMRIRMDGVVNTARDTAGVNIVGVDPEREAAVSFFGPKALAEGAMLGKDDPYAIVVGRALAKDFDTGVGKKMVLMAQDTSGEIASRAFRIKGIYTAELEATEKGYVFVSIPAARDMLGLDKQISEFAVLLPDINQSAPVAQKISAALKQDDPGTAYEVDTWKELLPLISAYLGNVDTYMYLWYLVVFIAMGFGIVNTILMAVLERIREFGLLKALGMKPWWIVRLVLAEAVLLLVIGMIGGNLLGFASVAALSHTGIDFSAFARGSQYFGMSRVVYPVITLNNVVAANLLVFVLGALVSVYPAVKAARFTPVEALTHT</sequence>
<evidence type="ECO:0000256" key="4">
    <source>
        <dbReference type="ARBA" id="ARBA00022692"/>
    </source>
</evidence>
<dbReference type="InterPro" id="IPR025857">
    <property type="entry name" value="MacB_PCD"/>
</dbReference>
<evidence type="ECO:0000256" key="2">
    <source>
        <dbReference type="ARBA" id="ARBA00005236"/>
    </source>
</evidence>
<evidence type="ECO:0000256" key="5">
    <source>
        <dbReference type="ARBA" id="ARBA00022989"/>
    </source>
</evidence>
<feature type="domain" description="MacB-like periplasmic core" evidence="9">
    <location>
        <begin position="17"/>
        <end position="239"/>
    </location>
</feature>
<evidence type="ECO:0000313" key="11">
    <source>
        <dbReference type="Proteomes" id="UP000434052"/>
    </source>
</evidence>
<comment type="caution">
    <text evidence="10">The sequence shown here is derived from an EMBL/GenBank/DDBJ whole genome shotgun (WGS) entry which is preliminary data.</text>
</comment>
<name>A0A6P1ZEA2_9BACT</name>
<dbReference type="InterPro" id="IPR051447">
    <property type="entry name" value="Lipoprotein-release_system"/>
</dbReference>
<dbReference type="Proteomes" id="UP000434052">
    <property type="component" value="Unassembled WGS sequence"/>
</dbReference>
<protein>
    <submittedName>
        <fullName evidence="10">ABC transporter permease</fullName>
    </submittedName>
</protein>
<feature type="transmembrane region" description="Helical" evidence="7">
    <location>
        <begin position="274"/>
        <end position="297"/>
    </location>
</feature>
<feature type="transmembrane region" description="Helical" evidence="7">
    <location>
        <begin position="318"/>
        <end position="348"/>
    </location>
</feature>